<protein>
    <recommendedName>
        <fullName evidence="4">ZZ-type domain-containing protein</fullName>
    </recommendedName>
</protein>
<feature type="region of interest" description="Disordered" evidence="1">
    <location>
        <begin position="110"/>
        <end position="156"/>
    </location>
</feature>
<evidence type="ECO:0008006" key="4">
    <source>
        <dbReference type="Google" id="ProtNLM"/>
    </source>
</evidence>
<name>A0A7J7HCD7_CAMSI</name>
<evidence type="ECO:0000313" key="3">
    <source>
        <dbReference type="Proteomes" id="UP000593564"/>
    </source>
</evidence>
<comment type="caution">
    <text evidence="2">The sequence shown here is derived from an EMBL/GenBank/DDBJ whole genome shotgun (WGS) entry which is preliminary data.</text>
</comment>
<feature type="compositionally biased region" description="Basic and acidic residues" evidence="1">
    <location>
        <begin position="116"/>
        <end position="139"/>
    </location>
</feature>
<accession>A0A7J7HCD7</accession>
<reference evidence="2 3" key="2">
    <citation type="submission" date="2020-07" db="EMBL/GenBank/DDBJ databases">
        <title>Genome assembly of wild tea tree DASZ reveals pedigree and selection history of tea varieties.</title>
        <authorList>
            <person name="Zhang W."/>
        </authorList>
    </citation>
    <scope>NUCLEOTIDE SEQUENCE [LARGE SCALE GENOMIC DNA]</scope>
    <source>
        <strain evidence="3">cv. G240</strain>
        <tissue evidence="2">Leaf</tissue>
    </source>
</reference>
<sequence>MEVMSLYYIIKSGRPFCEGCDEFIPGMFFTCSECFENGTNNPFCVCPMCFENERFIHPSHKSNLFLDNYTLLEAKRQSAMATRIAAEAKQLEAKREEELLATFATFPRQNQLKPMAHNEDLPQSAIDRETPEGGGRREGLPSIPSIADLELQRQTP</sequence>
<organism evidence="2 3">
    <name type="scientific">Camellia sinensis</name>
    <name type="common">Tea plant</name>
    <name type="synonym">Thea sinensis</name>
    <dbReference type="NCBI Taxonomy" id="4442"/>
    <lineage>
        <taxon>Eukaryota</taxon>
        <taxon>Viridiplantae</taxon>
        <taxon>Streptophyta</taxon>
        <taxon>Embryophyta</taxon>
        <taxon>Tracheophyta</taxon>
        <taxon>Spermatophyta</taxon>
        <taxon>Magnoliopsida</taxon>
        <taxon>eudicotyledons</taxon>
        <taxon>Gunneridae</taxon>
        <taxon>Pentapetalae</taxon>
        <taxon>asterids</taxon>
        <taxon>Ericales</taxon>
        <taxon>Theaceae</taxon>
        <taxon>Camellia</taxon>
    </lineage>
</organism>
<evidence type="ECO:0000313" key="2">
    <source>
        <dbReference type="EMBL" id="KAF5950600.1"/>
    </source>
</evidence>
<reference evidence="3" key="1">
    <citation type="journal article" date="2020" name="Nat. Commun.">
        <title>Genome assembly of wild tea tree DASZ reveals pedigree and selection history of tea varieties.</title>
        <authorList>
            <person name="Zhang W."/>
            <person name="Zhang Y."/>
            <person name="Qiu H."/>
            <person name="Guo Y."/>
            <person name="Wan H."/>
            <person name="Zhang X."/>
            <person name="Scossa F."/>
            <person name="Alseekh S."/>
            <person name="Zhang Q."/>
            <person name="Wang P."/>
            <person name="Xu L."/>
            <person name="Schmidt M.H."/>
            <person name="Jia X."/>
            <person name="Li D."/>
            <person name="Zhu A."/>
            <person name="Guo F."/>
            <person name="Chen W."/>
            <person name="Ni D."/>
            <person name="Usadel B."/>
            <person name="Fernie A.R."/>
            <person name="Wen W."/>
        </authorList>
    </citation>
    <scope>NUCLEOTIDE SEQUENCE [LARGE SCALE GENOMIC DNA]</scope>
    <source>
        <strain evidence="3">cv. G240</strain>
    </source>
</reference>
<gene>
    <name evidence="2" type="ORF">HYC85_012593</name>
</gene>
<evidence type="ECO:0000256" key="1">
    <source>
        <dbReference type="SAM" id="MobiDB-lite"/>
    </source>
</evidence>
<dbReference type="EMBL" id="JACBKZ010000005">
    <property type="protein sequence ID" value="KAF5950600.1"/>
    <property type="molecule type" value="Genomic_DNA"/>
</dbReference>
<proteinExistence type="predicted"/>
<dbReference type="AlphaFoldDB" id="A0A7J7HCD7"/>
<keyword evidence="3" id="KW-1185">Reference proteome</keyword>
<dbReference type="Proteomes" id="UP000593564">
    <property type="component" value="Unassembled WGS sequence"/>
</dbReference>